<gene>
    <name evidence="1" type="ORF">ICL16_36920</name>
</gene>
<evidence type="ECO:0000313" key="1">
    <source>
        <dbReference type="EMBL" id="MBD2777483.1"/>
    </source>
</evidence>
<dbReference type="InterPro" id="IPR035069">
    <property type="entry name" value="TTHA1013/TTHA0281-like"/>
</dbReference>
<keyword evidence="2" id="KW-1185">Reference proteome</keyword>
<dbReference type="Gene3D" id="3.30.160.250">
    <property type="match status" value="1"/>
</dbReference>
<name>A0A8J7C072_9CYAN</name>
<accession>A0A8J7C072</accession>
<dbReference type="SUPFAM" id="SSF143100">
    <property type="entry name" value="TTHA1013/TTHA0281-like"/>
    <property type="match status" value="1"/>
</dbReference>
<dbReference type="Pfam" id="PF21748">
    <property type="entry name" value="UPF0150"/>
    <property type="match status" value="1"/>
</dbReference>
<dbReference type="RefSeq" id="WP_190836547.1">
    <property type="nucleotide sequence ID" value="NZ_CAWPPI010000110.1"/>
</dbReference>
<dbReference type="AlphaFoldDB" id="A0A8J7C072"/>
<sequence length="80" mass="8954">MLINYIHLAMQKATYELLEDGTFYGEITECQGVWANAQTLEACREDLQDALEGWIILGLRLSHTLPILDGVDLNFTALVA</sequence>
<dbReference type="EMBL" id="JACXAE010000110">
    <property type="protein sequence ID" value="MBD2777483.1"/>
    <property type="molecule type" value="Genomic_DNA"/>
</dbReference>
<evidence type="ECO:0000313" key="2">
    <source>
        <dbReference type="Proteomes" id="UP000629098"/>
    </source>
</evidence>
<dbReference type="InterPro" id="IPR049389">
    <property type="entry name" value="TTHA0281-like"/>
</dbReference>
<reference evidence="1" key="1">
    <citation type="submission" date="2020-09" db="EMBL/GenBank/DDBJ databases">
        <title>Iningainema tapete sp. nov. (Scytonemataceae, Cyanobacteria) from greenhouses in central Florida (USA) produces two types of nodularin with biosynthetic potential for microcystin-LR and anabaenopeptins.</title>
        <authorList>
            <person name="Berthold D.E."/>
            <person name="Lefler F.W."/>
            <person name="Huang I.-S."/>
            <person name="Abdulla H."/>
            <person name="Zimba P.V."/>
            <person name="Laughinghouse H.D. IV."/>
        </authorList>
    </citation>
    <scope>NUCLEOTIDE SEQUENCE</scope>
    <source>
        <strain evidence="1">BLCCT55</strain>
    </source>
</reference>
<organism evidence="1 2">
    <name type="scientific">Iningainema tapete BLCC-T55</name>
    <dbReference type="NCBI Taxonomy" id="2748662"/>
    <lineage>
        <taxon>Bacteria</taxon>
        <taxon>Bacillati</taxon>
        <taxon>Cyanobacteriota</taxon>
        <taxon>Cyanophyceae</taxon>
        <taxon>Nostocales</taxon>
        <taxon>Scytonemataceae</taxon>
        <taxon>Iningainema tapete</taxon>
    </lineage>
</organism>
<proteinExistence type="predicted"/>
<protein>
    <submittedName>
        <fullName evidence="1">Type II toxin-antitoxin system HicB family antitoxin</fullName>
    </submittedName>
</protein>
<dbReference type="Proteomes" id="UP000629098">
    <property type="component" value="Unassembled WGS sequence"/>
</dbReference>
<comment type="caution">
    <text evidence="1">The sequence shown here is derived from an EMBL/GenBank/DDBJ whole genome shotgun (WGS) entry which is preliminary data.</text>
</comment>